<dbReference type="AlphaFoldDB" id="A0A1R3KP68"/>
<evidence type="ECO:0000256" key="1">
    <source>
        <dbReference type="SAM" id="MobiDB-lite"/>
    </source>
</evidence>
<dbReference type="Proteomes" id="UP000187203">
    <property type="component" value="Unassembled WGS sequence"/>
</dbReference>
<evidence type="ECO:0000313" key="2">
    <source>
        <dbReference type="EMBL" id="OMP08798.1"/>
    </source>
</evidence>
<protein>
    <submittedName>
        <fullName evidence="2">Uncharacterized protein</fullName>
    </submittedName>
</protein>
<feature type="region of interest" description="Disordered" evidence="1">
    <location>
        <begin position="1"/>
        <end position="20"/>
    </location>
</feature>
<reference evidence="3" key="1">
    <citation type="submission" date="2013-09" db="EMBL/GenBank/DDBJ databases">
        <title>Corchorus olitorius genome sequencing.</title>
        <authorList>
            <person name="Alam M."/>
            <person name="Haque M.S."/>
            <person name="Islam M.S."/>
            <person name="Emdad E.M."/>
            <person name="Islam M.M."/>
            <person name="Ahmed B."/>
            <person name="Halim A."/>
            <person name="Hossen Q.M.M."/>
            <person name="Hossain M.Z."/>
            <person name="Ahmed R."/>
            <person name="Khan M.M."/>
            <person name="Islam R."/>
            <person name="Rashid M.M."/>
            <person name="Khan S.A."/>
            <person name="Rahman M.S."/>
            <person name="Alam M."/>
            <person name="Yahiya A.S."/>
            <person name="Khan M.S."/>
            <person name="Azam M.S."/>
            <person name="Haque T."/>
            <person name="Lashkar M.Z.H."/>
            <person name="Akhand A.I."/>
            <person name="Morshed G."/>
            <person name="Roy S."/>
            <person name="Uddin K.S."/>
            <person name="Rabeya T."/>
            <person name="Hossain A.S."/>
            <person name="Chowdhury A."/>
            <person name="Snigdha A.R."/>
            <person name="Mortoza M.S."/>
            <person name="Matin S.A."/>
            <person name="Hoque S.M.E."/>
            <person name="Islam M.K."/>
            <person name="Roy D.K."/>
            <person name="Haider R."/>
            <person name="Moosa M.M."/>
            <person name="Elias S.M."/>
            <person name="Hasan A.M."/>
            <person name="Jahan S."/>
            <person name="Shafiuddin M."/>
            <person name="Mahmood N."/>
            <person name="Shommy N.S."/>
        </authorList>
    </citation>
    <scope>NUCLEOTIDE SEQUENCE [LARGE SCALE GENOMIC DNA]</scope>
    <source>
        <strain evidence="3">cv. O-4</strain>
    </source>
</reference>
<name>A0A1R3KP68_9ROSI</name>
<sequence length="55" mass="5917">MNHAAVSEVPSSPDKAQTLWDASLQCSESGSGHAELANQTPLRSFRDPSETAMSW</sequence>
<feature type="region of interest" description="Disordered" evidence="1">
    <location>
        <begin position="26"/>
        <end position="55"/>
    </location>
</feature>
<organism evidence="2 3">
    <name type="scientific">Corchorus olitorius</name>
    <dbReference type="NCBI Taxonomy" id="93759"/>
    <lineage>
        <taxon>Eukaryota</taxon>
        <taxon>Viridiplantae</taxon>
        <taxon>Streptophyta</taxon>
        <taxon>Embryophyta</taxon>
        <taxon>Tracheophyta</taxon>
        <taxon>Spermatophyta</taxon>
        <taxon>Magnoliopsida</taxon>
        <taxon>eudicotyledons</taxon>
        <taxon>Gunneridae</taxon>
        <taxon>Pentapetalae</taxon>
        <taxon>rosids</taxon>
        <taxon>malvids</taxon>
        <taxon>Malvales</taxon>
        <taxon>Malvaceae</taxon>
        <taxon>Grewioideae</taxon>
        <taxon>Apeibeae</taxon>
        <taxon>Corchorus</taxon>
    </lineage>
</organism>
<gene>
    <name evidence="2" type="ORF">COLO4_06108</name>
</gene>
<proteinExistence type="predicted"/>
<dbReference type="EMBL" id="AWUE01012611">
    <property type="protein sequence ID" value="OMP08798.1"/>
    <property type="molecule type" value="Genomic_DNA"/>
</dbReference>
<keyword evidence="3" id="KW-1185">Reference proteome</keyword>
<evidence type="ECO:0000313" key="3">
    <source>
        <dbReference type="Proteomes" id="UP000187203"/>
    </source>
</evidence>
<accession>A0A1R3KP68</accession>
<comment type="caution">
    <text evidence="2">The sequence shown here is derived from an EMBL/GenBank/DDBJ whole genome shotgun (WGS) entry which is preliminary data.</text>
</comment>